<feature type="region of interest" description="Disordered" evidence="8">
    <location>
        <begin position="780"/>
        <end position="803"/>
    </location>
</feature>
<evidence type="ECO:0000259" key="10">
    <source>
        <dbReference type="PROSITE" id="PS51041"/>
    </source>
</evidence>
<dbReference type="PANTHER" id="PTHR15427">
    <property type="entry name" value="EMILIN ELASTIN MICROFIBRIL INTERFACE-LOCATED PROTEIN ELASTIN MICROFIBRIL INTERFACER"/>
    <property type="match status" value="1"/>
</dbReference>
<dbReference type="GeneID" id="115812108"/>
<sequence length="1083" mass="120599">MISFSLTYGSPASLFQGTAYSGALHRHRNKNWCAFIVQKNVSCAVQGNVESFVQPEVAPCPTHQPDCEQQVMYRSQFRPTYRISYKTVTELEWRCCPGYQGPDCTELKGTPNRQTVLEPEPRPHPLPRPGQARHTQRPERREIGRHGIRSSGVDKARQLEAEMHRLSQTVQDLQAAMSNMADNLRTDFQVDANKMLVTLLNNMSPPDSAKTGDSEENGAHLDGHQATKGRTFGEKGMEEVMARLNDMTDALKSKDKELEELRGALSGQEGQIRMLMDASQGPPITVGDASDIDILQSYIDGKFEKLRKDLAQEMEDNVATLKSTCDDKIQSVQKACDDSRENRYVSLTQLVDNKEADLRKEIRDLRLDLAKSDGLVRTHRQTTPARRNEDDGDLRQEVERIAEAHRILNARVDNELEHLSMLQLEDLFGPRIEELEDRMNVTERNAEAHSFFVQEKLSKDIADEVAKLHQLLDERLNVMEDQFTTMLVEMSNSSFPGMLSGTVDAMQNEVNSHKYLIQGMEDKLNAIAQTCTTDCKSSSETPTPTSMDSLVKDVQICRNDLDALHSAVRNNADKLTELKNIVGQLSSDDSRNKLNMQDFQSRLTSLQDNVNGLTGAVTGLGDFVSKYSQDLQSLNFTCCQAGQIGRVQMPSQPVGRGTVTDRQVEQLRTRLDRLSTQVTTELSSCKKSTDEVAEDVVAMDSRVANLEKICGQTDGVKNVQDVKENLERHIARLWDIVRQVNSTQRSHSGDISNLQRSLQNCQIQLSGIANQILKDVTAKEQGAPVKQERPGSATDSGTPTLPRRSTIHHIHIPLNIPFPATIHPPVHRPPTVHQPPYPRQPHRPQQPTNHRQPSSLPHQPTLNVAPIPRRPVLEAGEAGPPGTMRRVTVRRNQGSESSINPIKGFAGAPEAHVLWNPASKTPVATPVQSENNALFDPFSFSAGLTQRSLVGDFGIILFDKILVNDGGYYNPQTGIFYVPQDGRYLITAVLTAQRGEHVEAVLSVSNRSVQKLDTAGYQDTSLPWMTQDRCACGGSASISLILPLRRGDRVSLVRTAGKLAFSDAREMLSTFSAVYLYTPQTRR</sequence>
<evidence type="ECO:0000313" key="12">
    <source>
        <dbReference type="RefSeq" id="XP_030630457.1"/>
    </source>
</evidence>
<dbReference type="SUPFAM" id="SSF49842">
    <property type="entry name" value="TNF-like"/>
    <property type="match status" value="1"/>
</dbReference>
<reference evidence="12" key="1">
    <citation type="submission" date="2025-08" db="UniProtKB">
        <authorList>
            <consortium name="RefSeq"/>
        </authorList>
    </citation>
    <scope>IDENTIFICATION</scope>
</reference>
<keyword evidence="5 7" id="KW-0175">Coiled coil</keyword>
<organism evidence="11 12">
    <name type="scientific">Chanos chanos</name>
    <name type="common">Milkfish</name>
    <name type="synonym">Mugil chanos</name>
    <dbReference type="NCBI Taxonomy" id="29144"/>
    <lineage>
        <taxon>Eukaryota</taxon>
        <taxon>Metazoa</taxon>
        <taxon>Chordata</taxon>
        <taxon>Craniata</taxon>
        <taxon>Vertebrata</taxon>
        <taxon>Euteleostomi</taxon>
        <taxon>Actinopterygii</taxon>
        <taxon>Neopterygii</taxon>
        <taxon>Teleostei</taxon>
        <taxon>Ostariophysi</taxon>
        <taxon>Gonorynchiformes</taxon>
        <taxon>Chanidae</taxon>
        <taxon>Chanos</taxon>
    </lineage>
</organism>
<feature type="domain" description="EMI" evidence="10">
    <location>
        <begin position="29"/>
        <end position="106"/>
    </location>
</feature>
<dbReference type="PROSITE" id="PS51041">
    <property type="entry name" value="EMI"/>
    <property type="match status" value="1"/>
</dbReference>
<evidence type="ECO:0000256" key="8">
    <source>
        <dbReference type="SAM" id="MobiDB-lite"/>
    </source>
</evidence>
<gene>
    <name evidence="12" type="primary">emilin2a</name>
</gene>
<dbReference type="InterPro" id="IPR011489">
    <property type="entry name" value="EMI_domain"/>
</dbReference>
<dbReference type="PROSITE" id="PS50871">
    <property type="entry name" value="C1Q"/>
    <property type="match status" value="1"/>
</dbReference>
<dbReference type="InterPro" id="IPR001073">
    <property type="entry name" value="C1q_dom"/>
</dbReference>
<evidence type="ECO:0000256" key="6">
    <source>
        <dbReference type="ARBA" id="ARBA00023157"/>
    </source>
</evidence>
<dbReference type="InParanoid" id="A0A6J2VEU3"/>
<dbReference type="InterPro" id="IPR008983">
    <property type="entry name" value="Tumour_necrosis_fac-like_dom"/>
</dbReference>
<dbReference type="RefSeq" id="XP_030630457.1">
    <property type="nucleotide sequence ID" value="XM_030774597.1"/>
</dbReference>
<comment type="subcellular location">
    <subcellularLocation>
        <location evidence="1">Secreted</location>
        <location evidence="1">Extracellular space</location>
        <location evidence="1">Extracellular matrix</location>
    </subcellularLocation>
</comment>
<feature type="coiled-coil region" evidence="7">
    <location>
        <begin position="156"/>
        <end position="183"/>
    </location>
</feature>
<keyword evidence="3" id="KW-0272">Extracellular matrix</keyword>
<proteinExistence type="predicted"/>
<evidence type="ECO:0000313" key="11">
    <source>
        <dbReference type="Proteomes" id="UP000504632"/>
    </source>
</evidence>
<evidence type="ECO:0000256" key="3">
    <source>
        <dbReference type="ARBA" id="ARBA00022530"/>
    </source>
</evidence>
<feature type="region of interest" description="Disordered" evidence="8">
    <location>
        <begin position="818"/>
        <end position="902"/>
    </location>
</feature>
<feature type="compositionally biased region" description="Low complexity" evidence="8">
    <location>
        <begin position="843"/>
        <end position="853"/>
    </location>
</feature>
<feature type="coiled-coil region" evidence="7">
    <location>
        <begin position="237"/>
        <end position="271"/>
    </location>
</feature>
<dbReference type="Proteomes" id="UP000504632">
    <property type="component" value="Chromosome 5"/>
</dbReference>
<feature type="compositionally biased region" description="Basic and acidic residues" evidence="8">
    <location>
        <begin position="136"/>
        <end position="145"/>
    </location>
</feature>
<protein>
    <submittedName>
        <fullName evidence="12">EMILIN-2</fullName>
    </submittedName>
</protein>
<evidence type="ECO:0000256" key="5">
    <source>
        <dbReference type="ARBA" id="ARBA00023054"/>
    </source>
</evidence>
<keyword evidence="11" id="KW-1185">Reference proteome</keyword>
<dbReference type="Pfam" id="PF00386">
    <property type="entry name" value="C1q"/>
    <property type="match status" value="1"/>
</dbReference>
<feature type="compositionally biased region" description="Basic and acidic residues" evidence="8">
    <location>
        <begin position="210"/>
        <end position="232"/>
    </location>
</feature>
<dbReference type="CTD" id="100001725"/>
<evidence type="ECO:0000256" key="2">
    <source>
        <dbReference type="ARBA" id="ARBA00022525"/>
    </source>
</evidence>
<keyword evidence="4" id="KW-0732">Signal</keyword>
<dbReference type="Pfam" id="PF07546">
    <property type="entry name" value="EMI"/>
    <property type="match status" value="1"/>
</dbReference>
<dbReference type="OrthoDB" id="8785214at2759"/>
<evidence type="ECO:0000256" key="4">
    <source>
        <dbReference type="ARBA" id="ARBA00022729"/>
    </source>
</evidence>
<dbReference type="SMART" id="SM00110">
    <property type="entry name" value="C1Q"/>
    <property type="match status" value="1"/>
</dbReference>
<feature type="domain" description="C1q" evidence="9">
    <location>
        <begin position="933"/>
        <end position="1082"/>
    </location>
</feature>
<feature type="region of interest" description="Disordered" evidence="8">
    <location>
        <begin position="203"/>
        <end position="232"/>
    </location>
</feature>
<dbReference type="Gene3D" id="2.60.120.40">
    <property type="match status" value="1"/>
</dbReference>
<dbReference type="PANTHER" id="PTHR15427:SF36">
    <property type="entry name" value="EMILIN-2"/>
    <property type="match status" value="1"/>
</dbReference>
<dbReference type="InterPro" id="IPR050392">
    <property type="entry name" value="Collagen/C1q_domain"/>
</dbReference>
<feature type="region of interest" description="Disordered" evidence="8">
    <location>
        <begin position="104"/>
        <end position="150"/>
    </location>
</feature>
<evidence type="ECO:0000259" key="9">
    <source>
        <dbReference type="PROSITE" id="PS50871"/>
    </source>
</evidence>
<keyword evidence="6" id="KW-1015">Disulfide bond</keyword>
<dbReference type="AlphaFoldDB" id="A0A6J2VEU3"/>
<feature type="compositionally biased region" description="Polar residues" evidence="8">
    <location>
        <begin position="890"/>
        <end position="900"/>
    </location>
</feature>
<name>A0A6J2VEU3_CHACN</name>
<evidence type="ECO:0000256" key="1">
    <source>
        <dbReference type="ARBA" id="ARBA00004498"/>
    </source>
</evidence>
<accession>A0A6J2VEU3</accession>
<keyword evidence="2" id="KW-0964">Secreted</keyword>
<evidence type="ECO:0000256" key="7">
    <source>
        <dbReference type="SAM" id="Coils"/>
    </source>
</evidence>